<evidence type="ECO:0000313" key="3">
    <source>
        <dbReference type="Proteomes" id="UP000324222"/>
    </source>
</evidence>
<accession>A0A5B7JUH8</accession>
<evidence type="ECO:0000256" key="1">
    <source>
        <dbReference type="SAM" id="MobiDB-lite"/>
    </source>
</evidence>
<name>A0A5B7JUH8_PORTR</name>
<proteinExistence type="predicted"/>
<gene>
    <name evidence="2" type="ORF">E2C01_093465</name>
</gene>
<feature type="compositionally biased region" description="Polar residues" evidence="1">
    <location>
        <begin position="84"/>
        <end position="95"/>
    </location>
</feature>
<sequence length="115" mass="13203">MNHARKDGIHASIRHLPMNKICNWETEVGSDVVFPFDVVKKLEDLKKAKKLTSTSTLTKRCGQGVGRWSRNKFGLSRPYYPYTRQPSRQGSSTWKGSFLGKGPQYPQSRRIPEHK</sequence>
<feature type="region of interest" description="Disordered" evidence="1">
    <location>
        <begin position="81"/>
        <end position="115"/>
    </location>
</feature>
<keyword evidence="3" id="KW-1185">Reference proteome</keyword>
<dbReference type="EMBL" id="VSRR010112669">
    <property type="protein sequence ID" value="MPC98113.1"/>
    <property type="molecule type" value="Genomic_DNA"/>
</dbReference>
<dbReference type="OrthoDB" id="6140287at2759"/>
<protein>
    <submittedName>
        <fullName evidence="2">Uncharacterized protein</fullName>
    </submittedName>
</protein>
<dbReference type="Proteomes" id="UP000324222">
    <property type="component" value="Unassembled WGS sequence"/>
</dbReference>
<comment type="caution">
    <text evidence="2">The sequence shown here is derived from an EMBL/GenBank/DDBJ whole genome shotgun (WGS) entry which is preliminary data.</text>
</comment>
<evidence type="ECO:0000313" key="2">
    <source>
        <dbReference type="EMBL" id="MPC98113.1"/>
    </source>
</evidence>
<organism evidence="2 3">
    <name type="scientific">Portunus trituberculatus</name>
    <name type="common">Swimming crab</name>
    <name type="synonym">Neptunus trituberculatus</name>
    <dbReference type="NCBI Taxonomy" id="210409"/>
    <lineage>
        <taxon>Eukaryota</taxon>
        <taxon>Metazoa</taxon>
        <taxon>Ecdysozoa</taxon>
        <taxon>Arthropoda</taxon>
        <taxon>Crustacea</taxon>
        <taxon>Multicrustacea</taxon>
        <taxon>Malacostraca</taxon>
        <taxon>Eumalacostraca</taxon>
        <taxon>Eucarida</taxon>
        <taxon>Decapoda</taxon>
        <taxon>Pleocyemata</taxon>
        <taxon>Brachyura</taxon>
        <taxon>Eubrachyura</taxon>
        <taxon>Portunoidea</taxon>
        <taxon>Portunidae</taxon>
        <taxon>Portuninae</taxon>
        <taxon>Portunus</taxon>
    </lineage>
</organism>
<dbReference type="AlphaFoldDB" id="A0A5B7JUH8"/>
<reference evidence="2 3" key="1">
    <citation type="submission" date="2019-05" db="EMBL/GenBank/DDBJ databases">
        <title>Another draft genome of Portunus trituberculatus and its Hox gene families provides insights of decapod evolution.</title>
        <authorList>
            <person name="Jeong J.-H."/>
            <person name="Song I."/>
            <person name="Kim S."/>
            <person name="Choi T."/>
            <person name="Kim D."/>
            <person name="Ryu S."/>
            <person name="Kim W."/>
        </authorList>
    </citation>
    <scope>NUCLEOTIDE SEQUENCE [LARGE SCALE GENOMIC DNA]</scope>
    <source>
        <tissue evidence="2">Muscle</tissue>
    </source>
</reference>